<dbReference type="WBParaSite" id="scaffold4844_cov143.g8747">
    <property type="protein sequence ID" value="scaffold4844_cov143.g8747"/>
    <property type="gene ID" value="scaffold4844_cov143.g8747"/>
</dbReference>
<dbReference type="GO" id="GO:0003677">
    <property type="term" value="F:DNA binding"/>
    <property type="evidence" value="ECO:0007669"/>
    <property type="project" value="UniProtKB-KW"/>
</dbReference>
<dbReference type="Gene3D" id="1.10.10.60">
    <property type="entry name" value="Homeodomain-like"/>
    <property type="match status" value="2"/>
</dbReference>
<comment type="subcellular location">
    <subcellularLocation>
        <location evidence="1">Nucleus</location>
    </subcellularLocation>
</comment>
<dbReference type="InterPro" id="IPR009057">
    <property type="entry name" value="Homeodomain-like_sf"/>
</dbReference>
<dbReference type="GO" id="GO:0005634">
    <property type="term" value="C:nucleus"/>
    <property type="evidence" value="ECO:0007669"/>
    <property type="project" value="UniProtKB-SubCell"/>
</dbReference>
<accession>A0A915MSV7</accession>
<dbReference type="PROSITE" id="PS51253">
    <property type="entry name" value="HTH_CENPB"/>
    <property type="match status" value="1"/>
</dbReference>
<name>A0A915MSV7_MELJA</name>
<dbReference type="Proteomes" id="UP000887561">
    <property type="component" value="Unplaced"/>
</dbReference>
<sequence length="239" mass="27628">MDSSGSEIDVVGECSSNVAIECCTRKRKSYSIDKKLEIIGYAKTHSNTTASKHYNIDRTCIIRWRGQESELIESQKGRKRLAGAGRHLTDADFDEQLSLWVRQCRAEKFRVSRRMIQKEAERIFSSADDESHEFKASAGWLDKFMKRHKFCLRQPTTICQKQPKEYESVLVNFIMYISKIMEENKYDHIYAADETAVWLDLVGRNCISEKGAKDVTVKNLGYEKLRVTVMLTNCDCLEK</sequence>
<organism evidence="4 5">
    <name type="scientific">Meloidogyne javanica</name>
    <name type="common">Root-knot nematode worm</name>
    <dbReference type="NCBI Taxonomy" id="6303"/>
    <lineage>
        <taxon>Eukaryota</taxon>
        <taxon>Metazoa</taxon>
        <taxon>Ecdysozoa</taxon>
        <taxon>Nematoda</taxon>
        <taxon>Chromadorea</taxon>
        <taxon>Rhabditida</taxon>
        <taxon>Tylenchina</taxon>
        <taxon>Tylenchomorpha</taxon>
        <taxon>Tylenchoidea</taxon>
        <taxon>Meloidogynidae</taxon>
        <taxon>Meloidogyninae</taxon>
        <taxon>Meloidogyne</taxon>
        <taxon>Meloidogyne incognita group</taxon>
    </lineage>
</organism>
<dbReference type="AlphaFoldDB" id="A0A915MSV7"/>
<evidence type="ECO:0000313" key="4">
    <source>
        <dbReference type="Proteomes" id="UP000887561"/>
    </source>
</evidence>
<proteinExistence type="predicted"/>
<dbReference type="Pfam" id="PF03221">
    <property type="entry name" value="HTH_Tnp_Tc5"/>
    <property type="match status" value="1"/>
</dbReference>
<feature type="domain" description="HTH CENPB-type" evidence="3">
    <location>
        <begin position="81"/>
        <end position="154"/>
    </location>
</feature>
<evidence type="ECO:0000256" key="1">
    <source>
        <dbReference type="ARBA" id="ARBA00004123"/>
    </source>
</evidence>
<dbReference type="PANTHER" id="PTHR19303">
    <property type="entry name" value="TRANSPOSON"/>
    <property type="match status" value="1"/>
</dbReference>
<keyword evidence="4" id="KW-1185">Reference proteome</keyword>
<dbReference type="SUPFAM" id="SSF46689">
    <property type="entry name" value="Homeodomain-like"/>
    <property type="match status" value="1"/>
</dbReference>
<evidence type="ECO:0000259" key="3">
    <source>
        <dbReference type="PROSITE" id="PS51253"/>
    </source>
</evidence>
<reference evidence="5" key="1">
    <citation type="submission" date="2022-11" db="UniProtKB">
        <authorList>
            <consortium name="WormBaseParasite"/>
        </authorList>
    </citation>
    <scope>IDENTIFICATION</scope>
</reference>
<dbReference type="InterPro" id="IPR050863">
    <property type="entry name" value="CenT-Element_Derived"/>
</dbReference>
<evidence type="ECO:0000256" key="2">
    <source>
        <dbReference type="ARBA" id="ARBA00023125"/>
    </source>
</evidence>
<dbReference type="InterPro" id="IPR006600">
    <property type="entry name" value="HTH_CenpB_DNA-bd_dom"/>
</dbReference>
<keyword evidence="2" id="KW-0238">DNA-binding</keyword>
<dbReference type="SMART" id="SM00674">
    <property type="entry name" value="CENPB"/>
    <property type="match status" value="1"/>
</dbReference>
<evidence type="ECO:0000313" key="5">
    <source>
        <dbReference type="WBParaSite" id="scaffold4844_cov143.g8747"/>
    </source>
</evidence>
<protein>
    <submittedName>
        <fullName evidence="5">HTH CENPB-type domain-containing protein</fullName>
    </submittedName>
</protein>
<dbReference type="PANTHER" id="PTHR19303:SF57">
    <property type="entry name" value="HTH CENPB-TYPE DOMAIN-CONTAINING PROTEIN"/>
    <property type="match status" value="1"/>
</dbReference>